<dbReference type="PANTHER" id="PTHR43245">
    <property type="entry name" value="BIFUNCTIONAL POLYMYXIN RESISTANCE PROTEIN ARNA"/>
    <property type="match status" value="1"/>
</dbReference>
<dbReference type="CDD" id="cd05240">
    <property type="entry name" value="UDP_G4E_3_SDR_e"/>
    <property type="match status" value="1"/>
</dbReference>
<dbReference type="Proteomes" id="UP000198762">
    <property type="component" value="Unassembled WGS sequence"/>
</dbReference>
<dbReference type="InterPro" id="IPR001509">
    <property type="entry name" value="Epimerase_deHydtase"/>
</dbReference>
<dbReference type="PANTHER" id="PTHR43245:SF52">
    <property type="entry name" value="NAD-DEPENDENT EPIMERASE_DEHYDRATASE"/>
    <property type="match status" value="1"/>
</dbReference>
<evidence type="ECO:0000313" key="3">
    <source>
        <dbReference type="Proteomes" id="UP000198762"/>
    </source>
</evidence>
<dbReference type="AlphaFoldDB" id="A0A1I0DGM5"/>
<dbReference type="InterPro" id="IPR050177">
    <property type="entry name" value="Lipid_A_modif_metabolic_enz"/>
</dbReference>
<dbReference type="SUPFAM" id="SSF51735">
    <property type="entry name" value="NAD(P)-binding Rossmann-fold domains"/>
    <property type="match status" value="1"/>
</dbReference>
<protein>
    <submittedName>
        <fullName evidence="2">UDP-glucose 4-epimerase</fullName>
    </submittedName>
</protein>
<evidence type="ECO:0000313" key="2">
    <source>
        <dbReference type="EMBL" id="SET30785.1"/>
    </source>
</evidence>
<dbReference type="EMBL" id="FOHZ01000007">
    <property type="protein sequence ID" value="SET30785.1"/>
    <property type="molecule type" value="Genomic_DNA"/>
</dbReference>
<accession>A0A1I0DGM5</accession>
<sequence>MTQEKRILITGAAGYIGHQLGNRLAKDYFVFGTDINKRDGLTFPLEVLDVRDNNLVLTLAEYRITHVIHLASILQASPDRQRDYDIDVNGIRNVLEACVAAKVKHITVTSSGAAYGYHPDNPAWIDEDDPLRGNPEFAYSDHKRQVEELLEKYRNEHPELQQLIFRPGTVLGAETRNQITSLFLAPRLLAIRGSDSPFVFIWDQDVIGAMEQGIREDKTGRYNMAGDGALTIQEIARTLDKPLLTLPASVVKAGLKVAKWLGKPVGPEQINFLRYRPVLSNRRLKEEFGYRLQKTSAETFEYFIEQARKKGDL</sequence>
<name>A0A1I0DGM5_9GAMM</name>
<feature type="domain" description="NAD-dependent epimerase/dehydratase" evidence="1">
    <location>
        <begin position="7"/>
        <end position="178"/>
    </location>
</feature>
<dbReference type="InterPro" id="IPR036291">
    <property type="entry name" value="NAD(P)-bd_dom_sf"/>
</dbReference>
<gene>
    <name evidence="2" type="ORF">SAMN04487962_10719</name>
</gene>
<dbReference type="Gene3D" id="3.40.50.720">
    <property type="entry name" value="NAD(P)-binding Rossmann-like Domain"/>
    <property type="match status" value="1"/>
</dbReference>
<dbReference type="OrthoDB" id="9801056at2"/>
<dbReference type="Pfam" id="PF01370">
    <property type="entry name" value="Epimerase"/>
    <property type="match status" value="1"/>
</dbReference>
<organism evidence="2 3">
    <name type="scientific">Marinobacter segnicrescens</name>
    <dbReference type="NCBI Taxonomy" id="430453"/>
    <lineage>
        <taxon>Bacteria</taxon>
        <taxon>Pseudomonadati</taxon>
        <taxon>Pseudomonadota</taxon>
        <taxon>Gammaproteobacteria</taxon>
        <taxon>Pseudomonadales</taxon>
        <taxon>Marinobacteraceae</taxon>
        <taxon>Marinobacter</taxon>
    </lineage>
</organism>
<proteinExistence type="predicted"/>
<dbReference type="STRING" id="430453.SAMN04487962_10719"/>
<dbReference type="RefSeq" id="WP_091850629.1">
    <property type="nucleotide sequence ID" value="NZ_FOHZ01000007.1"/>
</dbReference>
<keyword evidence="3" id="KW-1185">Reference proteome</keyword>
<evidence type="ECO:0000259" key="1">
    <source>
        <dbReference type="Pfam" id="PF01370"/>
    </source>
</evidence>
<reference evidence="3" key="1">
    <citation type="submission" date="2016-10" db="EMBL/GenBank/DDBJ databases">
        <authorList>
            <person name="Varghese N."/>
            <person name="Submissions S."/>
        </authorList>
    </citation>
    <scope>NUCLEOTIDE SEQUENCE [LARGE SCALE GENOMIC DNA]</scope>
    <source>
        <strain evidence="3">CGMCC 1.6489</strain>
    </source>
</reference>